<sequence length="344" mass="38404">MLSLPVRVSTLCLVFTLLFLAGSGTAHASSLSFQSAYEHTDSEIAALRGKRLLNMDEVKAGVGFSNTEENPYPKHGKWYDTKINRDTKCWVVFGNAAREEYRLITSDTKPEGDSHLTHYGQCGVCSTLQDLAVYISQPDLTTPVRSCTLKLVPSWQLSCLRKKIGFSYECSQIWFFNAHHTGMVSPRGGCFGVCMANLFNPNNQPVGDFNPCEPAKDKLFMQAFEPEYERTDDINPSPTAGFCLPSGKRSAALLGNFKKKRVGYCGNTINGEPACHPQQYQNGPYRLNPCLQCDECRSGPVFQKVAGRTRRNSGLHSKIERPLMYDKIYHNYGLPIASNIELLF</sequence>
<dbReference type="PANTHER" id="PTHR40535">
    <property type="entry name" value="CHROMOSOME UNDETERMINED SCAFFOLD_9, WHOLE GENOME SHOTGUN SEQUENCE"/>
    <property type="match status" value="1"/>
</dbReference>
<feature type="chain" id="PRO_5030658662" evidence="1">
    <location>
        <begin position="29"/>
        <end position="344"/>
    </location>
</feature>
<accession>A0A7S3UZF0</accession>
<protein>
    <submittedName>
        <fullName evidence="2">Uncharacterized protein</fullName>
    </submittedName>
</protein>
<dbReference type="EMBL" id="HBIN01015687">
    <property type="protein sequence ID" value="CAE0441786.1"/>
    <property type="molecule type" value="Transcribed_RNA"/>
</dbReference>
<dbReference type="AlphaFoldDB" id="A0A7S3UZF0"/>
<keyword evidence="1" id="KW-0732">Signal</keyword>
<gene>
    <name evidence="2" type="ORF">ASTO00021_LOCUS11908</name>
</gene>
<reference evidence="2" key="1">
    <citation type="submission" date="2021-01" db="EMBL/GenBank/DDBJ databases">
        <authorList>
            <person name="Corre E."/>
            <person name="Pelletier E."/>
            <person name="Niang G."/>
            <person name="Scheremetjew M."/>
            <person name="Finn R."/>
            <person name="Kale V."/>
            <person name="Holt S."/>
            <person name="Cochrane G."/>
            <person name="Meng A."/>
            <person name="Brown T."/>
            <person name="Cohen L."/>
        </authorList>
    </citation>
    <scope>NUCLEOTIDE SEQUENCE</scope>
    <source>
        <strain evidence="2">GSBS06</strain>
    </source>
</reference>
<evidence type="ECO:0000256" key="1">
    <source>
        <dbReference type="SAM" id="SignalP"/>
    </source>
</evidence>
<name>A0A7S3UZF0_9STRA</name>
<dbReference type="PANTHER" id="PTHR40535:SF1">
    <property type="entry name" value="CHROMOSOME UNDETERMINED SCAFFOLD_9, WHOLE GENOME SHOTGUN SEQUENCE"/>
    <property type="match status" value="1"/>
</dbReference>
<feature type="signal peptide" evidence="1">
    <location>
        <begin position="1"/>
        <end position="28"/>
    </location>
</feature>
<organism evidence="2">
    <name type="scientific">Aplanochytrium stocchinoi</name>
    <dbReference type="NCBI Taxonomy" id="215587"/>
    <lineage>
        <taxon>Eukaryota</taxon>
        <taxon>Sar</taxon>
        <taxon>Stramenopiles</taxon>
        <taxon>Bigyra</taxon>
        <taxon>Labyrinthulomycetes</taxon>
        <taxon>Thraustochytrida</taxon>
        <taxon>Thraustochytriidae</taxon>
        <taxon>Aplanochytrium</taxon>
    </lineage>
</organism>
<proteinExistence type="predicted"/>
<evidence type="ECO:0000313" key="2">
    <source>
        <dbReference type="EMBL" id="CAE0441786.1"/>
    </source>
</evidence>